<keyword evidence="1 3" id="KW-0378">Hydrolase</keyword>
<dbReference type="GO" id="GO:0005829">
    <property type="term" value="C:cytosol"/>
    <property type="evidence" value="ECO:0007669"/>
    <property type="project" value="TreeGrafter"/>
</dbReference>
<dbReference type="Gene3D" id="3.40.1090.10">
    <property type="entry name" value="Cytosolic phospholipase A2 catalytic domain"/>
    <property type="match status" value="1"/>
</dbReference>
<dbReference type="InterPro" id="IPR002642">
    <property type="entry name" value="LysoPLipase_cat_dom"/>
</dbReference>
<dbReference type="EC" id="3.1.1.4" evidence="6"/>
<keyword evidence="3" id="KW-0442">Lipid degradation</keyword>
<dbReference type="GO" id="GO:0005509">
    <property type="term" value="F:calcium ion binding"/>
    <property type="evidence" value="ECO:0007669"/>
    <property type="project" value="TreeGrafter"/>
</dbReference>
<accession>A0A6J8D274</accession>
<sequence>MAQRSKSTSTCQARSSQRRSLSINFSSCKQKGEDEYHTKSKSYSKEPNIIRRKQSFSHNRKFSRRSKVMYQAKCKSMIKVTFSPVPPPQDKYADIELHLEGTKGAPCTPKLSFKFFVNQDNLQNRLSADIIFKKDMIELERVPVFNLLDIDKAKAIAHETVHLQAYPPELTFSDLRTFDNNKGFLCDQEEKFQEKRKLYIHTALRKLLNTSLEGNDVPHIALMGSGGGYRAMVAMSGIINALYTTKVLDCILYTAVLSGSSWFIATLYSHPDWPNIDPKDIQKQLKHDISTNPIRITRLFSHVLNCGLGFFSSQWKGQSWDLTTGVFAPLLGDVLISDRKQCKWSEQKDKLSEGTVPLPLLSAIHAKEDQNTEKFHEWVEFSPYEVSIPKYGAAIEMKNFGSEFDKGLLTKRIDEIPLFEIMGICGSAYTLTLEELQNKGRQHPTTQNKKENELDKQESVVFDVVDGPHDDVLESGCDPHRIILSLTPIKESNANNVTENDDVFVEAEEENIQTQSIRSQPSKEEMEDLFQRVCQIRKENGRIFEEERTIAEPDELDSGIDYFKKFFMESRRYRAAMVNNFLRKVSFGDTDNCRLQGDPLSENYLKKDIEKLCLIDAGLAFNSPYPLLFKPGRDVDLILSFDFTDRKKDSNRPFKTLLTAEDWARKHEIKFPKINVDKYKDENVKELYIFEDENDPECPIIMHFVLVNKDFRTYKKPGVKRDETEKEFANFTIYDDQKTFNCTNFEYSAENFDRLSQLSEFIVLNNIVHIKACITKSIKNKQKPKQTGRQRHQSSPV</sequence>
<evidence type="ECO:0000259" key="5">
    <source>
        <dbReference type="PROSITE" id="PS51210"/>
    </source>
</evidence>
<dbReference type="SUPFAM" id="SSF52151">
    <property type="entry name" value="FabD/lysophospholipase-like"/>
    <property type="match status" value="2"/>
</dbReference>
<evidence type="ECO:0000256" key="4">
    <source>
        <dbReference type="SAM" id="MobiDB-lite"/>
    </source>
</evidence>
<evidence type="ECO:0000256" key="2">
    <source>
        <dbReference type="ARBA" id="ARBA00023098"/>
    </source>
</evidence>
<feature type="region of interest" description="Disordered" evidence="4">
    <location>
        <begin position="29"/>
        <end position="48"/>
    </location>
</feature>
<dbReference type="GO" id="GO:0046475">
    <property type="term" value="P:glycerophospholipid catabolic process"/>
    <property type="evidence" value="ECO:0007669"/>
    <property type="project" value="TreeGrafter"/>
</dbReference>
<dbReference type="PANTHER" id="PTHR10728:SF40">
    <property type="entry name" value="PATATIN FAMILY PROTEIN"/>
    <property type="match status" value="1"/>
</dbReference>
<protein>
    <submittedName>
        <fullName evidence="6">PLA2G4</fullName>
        <ecNumber evidence="6">3.1.1.4</ecNumber>
    </submittedName>
</protein>
<dbReference type="Pfam" id="PF01735">
    <property type="entry name" value="PLA2_B"/>
    <property type="match status" value="2"/>
</dbReference>
<feature type="domain" description="PLA2c" evidence="5">
    <location>
        <begin position="171"/>
        <end position="797"/>
    </location>
</feature>
<evidence type="ECO:0000256" key="3">
    <source>
        <dbReference type="PROSITE-ProRule" id="PRU00555"/>
    </source>
</evidence>
<gene>
    <name evidence="6" type="ORF">MCOR_35336</name>
</gene>
<dbReference type="EMBL" id="CACVKT020006392">
    <property type="protein sequence ID" value="CAC5401234.1"/>
    <property type="molecule type" value="Genomic_DNA"/>
</dbReference>
<dbReference type="OrthoDB" id="6065077at2759"/>
<dbReference type="SMART" id="SM00022">
    <property type="entry name" value="PLAc"/>
    <property type="match status" value="1"/>
</dbReference>
<dbReference type="PANTHER" id="PTHR10728">
    <property type="entry name" value="CYTOSOLIC PHOSPHOLIPASE A2"/>
    <property type="match status" value="1"/>
</dbReference>
<name>A0A6J8D274_MYTCO</name>
<reference evidence="6 7" key="1">
    <citation type="submission" date="2020-06" db="EMBL/GenBank/DDBJ databases">
        <authorList>
            <person name="Li R."/>
            <person name="Bekaert M."/>
        </authorList>
    </citation>
    <scope>NUCLEOTIDE SEQUENCE [LARGE SCALE GENOMIC DNA]</scope>
    <source>
        <strain evidence="7">wild</strain>
    </source>
</reference>
<keyword evidence="2 3" id="KW-0443">Lipid metabolism</keyword>
<dbReference type="GO" id="GO:0047498">
    <property type="term" value="F:calcium-dependent phospholipase A2 activity"/>
    <property type="evidence" value="ECO:0007669"/>
    <property type="project" value="TreeGrafter"/>
</dbReference>
<dbReference type="AlphaFoldDB" id="A0A6J8D274"/>
<dbReference type="InterPro" id="IPR016035">
    <property type="entry name" value="Acyl_Trfase/lysoPLipase"/>
</dbReference>
<proteinExistence type="predicted"/>
<keyword evidence="7" id="KW-1185">Reference proteome</keyword>
<dbReference type="PROSITE" id="PS51210">
    <property type="entry name" value="PLA2C"/>
    <property type="match status" value="1"/>
</dbReference>
<dbReference type="GO" id="GO:0005544">
    <property type="term" value="F:calcium-dependent phospholipid binding"/>
    <property type="evidence" value="ECO:0007669"/>
    <property type="project" value="TreeGrafter"/>
</dbReference>
<feature type="region of interest" description="Disordered" evidence="4">
    <location>
        <begin position="1"/>
        <end position="24"/>
    </location>
</feature>
<organism evidence="6 7">
    <name type="scientific">Mytilus coruscus</name>
    <name type="common">Sea mussel</name>
    <dbReference type="NCBI Taxonomy" id="42192"/>
    <lineage>
        <taxon>Eukaryota</taxon>
        <taxon>Metazoa</taxon>
        <taxon>Spiralia</taxon>
        <taxon>Lophotrochozoa</taxon>
        <taxon>Mollusca</taxon>
        <taxon>Bivalvia</taxon>
        <taxon>Autobranchia</taxon>
        <taxon>Pteriomorphia</taxon>
        <taxon>Mytilida</taxon>
        <taxon>Mytiloidea</taxon>
        <taxon>Mytilidae</taxon>
        <taxon>Mytilinae</taxon>
        <taxon>Mytilus</taxon>
    </lineage>
</organism>
<dbReference type="Proteomes" id="UP000507470">
    <property type="component" value="Unassembled WGS sequence"/>
</dbReference>
<evidence type="ECO:0000313" key="6">
    <source>
        <dbReference type="EMBL" id="CAC5401234.1"/>
    </source>
</evidence>
<evidence type="ECO:0000256" key="1">
    <source>
        <dbReference type="ARBA" id="ARBA00022801"/>
    </source>
</evidence>
<evidence type="ECO:0000313" key="7">
    <source>
        <dbReference type="Proteomes" id="UP000507470"/>
    </source>
</evidence>